<reference evidence="1 2" key="1">
    <citation type="submission" date="2020-08" db="EMBL/GenBank/DDBJ databases">
        <title>Genomic Encyclopedia of Type Strains, Phase IV (KMG-IV): sequencing the most valuable type-strain genomes for metagenomic binning, comparative biology and taxonomic classification.</title>
        <authorList>
            <person name="Goeker M."/>
        </authorList>
    </citation>
    <scope>NUCLEOTIDE SEQUENCE [LARGE SCALE GENOMIC DNA]</scope>
    <source>
        <strain evidence="1 2">DSM 19371</strain>
    </source>
</reference>
<keyword evidence="2" id="KW-1185">Reference proteome</keyword>
<evidence type="ECO:0000313" key="2">
    <source>
        <dbReference type="Proteomes" id="UP000590524"/>
    </source>
</evidence>
<protein>
    <submittedName>
        <fullName evidence="1">Uncharacterized protein</fullName>
    </submittedName>
</protein>
<dbReference type="AlphaFoldDB" id="A0A7W6LQM3"/>
<evidence type="ECO:0000313" key="1">
    <source>
        <dbReference type="EMBL" id="MBB4147536.1"/>
    </source>
</evidence>
<name>A0A7W6LQM3_9SPHN</name>
<proteinExistence type="predicted"/>
<dbReference type="InterPro" id="IPR046120">
    <property type="entry name" value="DUF6117"/>
</dbReference>
<dbReference type="Pfam" id="PF19612">
    <property type="entry name" value="DUF6117"/>
    <property type="match status" value="1"/>
</dbReference>
<comment type="caution">
    <text evidence="1">The sequence shown here is derived from an EMBL/GenBank/DDBJ whole genome shotgun (WGS) entry which is preliminary data.</text>
</comment>
<dbReference type="Proteomes" id="UP000590524">
    <property type="component" value="Unassembled WGS sequence"/>
</dbReference>
<gene>
    <name evidence="1" type="ORF">GGQ90_001307</name>
</gene>
<dbReference type="EMBL" id="JACIEU010000004">
    <property type="protein sequence ID" value="MBB4147536.1"/>
    <property type="molecule type" value="Genomic_DNA"/>
</dbReference>
<sequence length="74" mass="7966">MSIPDHARANFQTLLRAAADGTLALMECADVATGEARYVICAVGRDDGDYVFTPFGHLAERNPFEAYRLAGSST</sequence>
<organism evidence="1 2">
    <name type="scientific">Sphingobium scionense</name>
    <dbReference type="NCBI Taxonomy" id="1404341"/>
    <lineage>
        <taxon>Bacteria</taxon>
        <taxon>Pseudomonadati</taxon>
        <taxon>Pseudomonadota</taxon>
        <taxon>Alphaproteobacteria</taxon>
        <taxon>Sphingomonadales</taxon>
        <taxon>Sphingomonadaceae</taxon>
        <taxon>Sphingobium</taxon>
    </lineage>
</organism>
<accession>A0A7W6LQM3</accession>
<dbReference type="RefSeq" id="WP_069612042.1">
    <property type="nucleotide sequence ID" value="NZ_JACIEU010000004.1"/>
</dbReference>